<dbReference type="PANTHER" id="PTHR46409:SF1">
    <property type="entry name" value="HTH PSQ-TYPE DOMAIN-CONTAINING PROTEIN"/>
    <property type="match status" value="1"/>
</dbReference>
<dbReference type="PANTHER" id="PTHR46409">
    <property type="entry name" value="HTH PSQ-TYPE DOMAIN-CONTAINING PROTEIN"/>
    <property type="match status" value="1"/>
</dbReference>
<proteinExistence type="predicted"/>
<dbReference type="Proteomes" id="UP000499080">
    <property type="component" value="Unassembled WGS sequence"/>
</dbReference>
<evidence type="ECO:0000313" key="2">
    <source>
        <dbReference type="Proteomes" id="UP000499080"/>
    </source>
</evidence>
<sequence length="100" mass="12131">MKIEDHQNKKFQVPKIDFKAKDDFELINWQLVGRFEPSLLMNVPFKDMLAMVKVRKTEEWLKYPCHTQAVERCFRLVPEALESVYEDEKRHCFILNWKQS</sequence>
<name>A0A4Y2NRS6_ARAVE</name>
<protein>
    <submittedName>
        <fullName evidence="1">Uncharacterized protein</fullName>
    </submittedName>
</protein>
<comment type="caution">
    <text evidence="1">The sequence shown here is derived from an EMBL/GenBank/DDBJ whole genome shotgun (WGS) entry which is preliminary data.</text>
</comment>
<evidence type="ECO:0000313" key="1">
    <source>
        <dbReference type="EMBL" id="GBN41389.1"/>
    </source>
</evidence>
<organism evidence="1 2">
    <name type="scientific">Araneus ventricosus</name>
    <name type="common">Orbweaver spider</name>
    <name type="synonym">Epeira ventricosa</name>
    <dbReference type="NCBI Taxonomy" id="182803"/>
    <lineage>
        <taxon>Eukaryota</taxon>
        <taxon>Metazoa</taxon>
        <taxon>Ecdysozoa</taxon>
        <taxon>Arthropoda</taxon>
        <taxon>Chelicerata</taxon>
        <taxon>Arachnida</taxon>
        <taxon>Araneae</taxon>
        <taxon>Araneomorphae</taxon>
        <taxon>Entelegynae</taxon>
        <taxon>Araneoidea</taxon>
        <taxon>Araneidae</taxon>
        <taxon>Araneus</taxon>
    </lineage>
</organism>
<reference evidence="1 2" key="1">
    <citation type="journal article" date="2019" name="Sci. Rep.">
        <title>Orb-weaving spider Araneus ventricosus genome elucidates the spidroin gene catalogue.</title>
        <authorList>
            <person name="Kono N."/>
            <person name="Nakamura H."/>
            <person name="Ohtoshi R."/>
            <person name="Moran D.A.P."/>
            <person name="Shinohara A."/>
            <person name="Yoshida Y."/>
            <person name="Fujiwara M."/>
            <person name="Mori M."/>
            <person name="Tomita M."/>
            <person name="Arakawa K."/>
        </authorList>
    </citation>
    <scope>NUCLEOTIDE SEQUENCE [LARGE SCALE GENOMIC DNA]</scope>
</reference>
<accession>A0A4Y2NRS6</accession>
<gene>
    <name evidence="1" type="ORF">AVEN_37069_1</name>
</gene>
<keyword evidence="2" id="KW-1185">Reference proteome</keyword>
<dbReference type="EMBL" id="BGPR01009646">
    <property type="protein sequence ID" value="GBN41389.1"/>
    <property type="molecule type" value="Genomic_DNA"/>
</dbReference>
<dbReference type="AlphaFoldDB" id="A0A4Y2NRS6"/>
<dbReference type="OrthoDB" id="6617942at2759"/>